<dbReference type="Proteomes" id="UP000694421">
    <property type="component" value="Unplaced"/>
</dbReference>
<keyword evidence="2" id="KW-1185">Reference proteome</keyword>
<dbReference type="Ensembl" id="ENSSMRT00000016073.1">
    <property type="protein sequence ID" value="ENSSMRP00000013811.1"/>
    <property type="gene ID" value="ENSSMRG00000010730.1"/>
</dbReference>
<protein>
    <submittedName>
        <fullName evidence="1">Uncharacterized protein</fullName>
    </submittedName>
</protein>
<proteinExistence type="predicted"/>
<evidence type="ECO:0000313" key="2">
    <source>
        <dbReference type="Proteomes" id="UP000694421"/>
    </source>
</evidence>
<evidence type="ECO:0000313" key="1">
    <source>
        <dbReference type="Ensembl" id="ENSSMRP00000013811.1"/>
    </source>
</evidence>
<reference evidence="1" key="1">
    <citation type="submission" date="2025-08" db="UniProtKB">
        <authorList>
            <consortium name="Ensembl"/>
        </authorList>
    </citation>
    <scope>IDENTIFICATION</scope>
</reference>
<dbReference type="OMA" id="PRLAQPM"/>
<dbReference type="AlphaFoldDB" id="A0A8D0BWA5"/>
<sequence>IQGAPDVATSVLDGQPRLAQPMRLLGSEVPVPTAVPTPRDALTGRAAPHAQLQVLLVREVQSHFLGCLDGEGQVLSRLAHSDGGANVGGPDFHVPARRAFVDGQATPSGPLTTVHRAVCESRRQVVYFCVVGFLIDTLFHVLENDGEGMCTPMPYDRGVCVSFGCTTLCGKGGKHPE</sequence>
<reference evidence="1" key="2">
    <citation type="submission" date="2025-09" db="UniProtKB">
        <authorList>
            <consortium name="Ensembl"/>
        </authorList>
    </citation>
    <scope>IDENTIFICATION</scope>
</reference>
<accession>A0A8D0BWA5</accession>
<name>A0A8D0BWA5_SALMN</name>
<dbReference type="GeneTree" id="ENSGT00950000186203"/>
<organism evidence="1 2">
    <name type="scientific">Salvator merianae</name>
    <name type="common">Argentine black and white tegu</name>
    <name type="synonym">Tupinambis merianae</name>
    <dbReference type="NCBI Taxonomy" id="96440"/>
    <lineage>
        <taxon>Eukaryota</taxon>
        <taxon>Metazoa</taxon>
        <taxon>Chordata</taxon>
        <taxon>Craniata</taxon>
        <taxon>Vertebrata</taxon>
        <taxon>Euteleostomi</taxon>
        <taxon>Lepidosauria</taxon>
        <taxon>Squamata</taxon>
        <taxon>Bifurcata</taxon>
        <taxon>Unidentata</taxon>
        <taxon>Episquamata</taxon>
        <taxon>Laterata</taxon>
        <taxon>Teiioidea</taxon>
        <taxon>Teiidae</taxon>
        <taxon>Salvator</taxon>
    </lineage>
</organism>